<evidence type="ECO:0000256" key="5">
    <source>
        <dbReference type="ARBA" id="ARBA00022989"/>
    </source>
</evidence>
<dbReference type="AlphaFoldDB" id="A0A381R7R3"/>
<dbReference type="SUPFAM" id="SSF116726">
    <property type="entry name" value="TrkA C-terminal domain-like"/>
    <property type="match status" value="2"/>
</dbReference>
<feature type="transmembrane region" description="Helical" evidence="7">
    <location>
        <begin position="140"/>
        <end position="159"/>
    </location>
</feature>
<feature type="transmembrane region" description="Helical" evidence="7">
    <location>
        <begin position="448"/>
        <end position="469"/>
    </location>
</feature>
<dbReference type="InterPro" id="IPR051679">
    <property type="entry name" value="DASS-Related_Transporters"/>
</dbReference>
<reference evidence="9" key="1">
    <citation type="submission" date="2018-05" db="EMBL/GenBank/DDBJ databases">
        <authorList>
            <person name="Lanie J.A."/>
            <person name="Ng W.-L."/>
            <person name="Kazmierczak K.M."/>
            <person name="Andrzejewski T.M."/>
            <person name="Davidsen T.M."/>
            <person name="Wayne K.J."/>
            <person name="Tettelin H."/>
            <person name="Glass J.I."/>
            <person name="Rusch D."/>
            <person name="Podicherti R."/>
            <person name="Tsui H.-C.T."/>
            <person name="Winkler M.E."/>
        </authorList>
    </citation>
    <scope>NUCLEOTIDE SEQUENCE</scope>
</reference>
<dbReference type="GO" id="GO:0005886">
    <property type="term" value="C:plasma membrane"/>
    <property type="evidence" value="ECO:0007669"/>
    <property type="project" value="TreeGrafter"/>
</dbReference>
<dbReference type="InterPro" id="IPR031312">
    <property type="entry name" value="Na/sul_symport_CS"/>
</dbReference>
<evidence type="ECO:0000256" key="7">
    <source>
        <dbReference type="SAM" id="Phobius"/>
    </source>
</evidence>
<feature type="transmembrane region" description="Helical" evidence="7">
    <location>
        <begin position="179"/>
        <end position="198"/>
    </location>
</feature>
<dbReference type="InterPro" id="IPR036721">
    <property type="entry name" value="RCK_C_sf"/>
</dbReference>
<dbReference type="PANTHER" id="PTHR43652:SF2">
    <property type="entry name" value="BASIC AMINO ACID ANTIPORTER YFCC-RELATED"/>
    <property type="match status" value="1"/>
</dbReference>
<feature type="transmembrane region" description="Helical" evidence="7">
    <location>
        <begin position="51"/>
        <end position="70"/>
    </location>
</feature>
<dbReference type="GO" id="GO:0008324">
    <property type="term" value="F:monoatomic cation transmembrane transporter activity"/>
    <property type="evidence" value="ECO:0007669"/>
    <property type="project" value="InterPro"/>
</dbReference>
<dbReference type="Pfam" id="PF03600">
    <property type="entry name" value="CitMHS"/>
    <property type="match status" value="1"/>
</dbReference>
<evidence type="ECO:0000256" key="1">
    <source>
        <dbReference type="ARBA" id="ARBA00004141"/>
    </source>
</evidence>
<organism evidence="9">
    <name type="scientific">marine metagenome</name>
    <dbReference type="NCBI Taxonomy" id="408172"/>
    <lineage>
        <taxon>unclassified sequences</taxon>
        <taxon>metagenomes</taxon>
        <taxon>ecological metagenomes</taxon>
    </lineage>
</organism>
<feature type="transmembrane region" description="Helical" evidence="7">
    <location>
        <begin position="537"/>
        <end position="555"/>
    </location>
</feature>
<dbReference type="GO" id="GO:0006813">
    <property type="term" value="P:potassium ion transport"/>
    <property type="evidence" value="ECO:0007669"/>
    <property type="project" value="InterPro"/>
</dbReference>
<protein>
    <recommendedName>
        <fullName evidence="8">RCK C-terminal domain-containing protein</fullName>
    </recommendedName>
</protein>
<feature type="domain" description="RCK C-terminal" evidence="8">
    <location>
        <begin position="208"/>
        <end position="293"/>
    </location>
</feature>
<keyword evidence="6 7" id="KW-0472">Membrane</keyword>
<evidence type="ECO:0000256" key="3">
    <source>
        <dbReference type="ARBA" id="ARBA00022692"/>
    </source>
</evidence>
<feature type="transmembrane region" description="Helical" evidence="7">
    <location>
        <begin position="6"/>
        <end position="39"/>
    </location>
</feature>
<dbReference type="PANTHER" id="PTHR43652">
    <property type="entry name" value="BASIC AMINO ACID ANTIPORTER YFCC-RELATED"/>
    <property type="match status" value="1"/>
</dbReference>
<evidence type="ECO:0000256" key="6">
    <source>
        <dbReference type="ARBA" id="ARBA00023136"/>
    </source>
</evidence>
<evidence type="ECO:0000313" key="9">
    <source>
        <dbReference type="EMBL" id="SUZ85907.1"/>
    </source>
</evidence>
<feature type="transmembrane region" description="Helical" evidence="7">
    <location>
        <begin position="490"/>
        <end position="507"/>
    </location>
</feature>
<dbReference type="Pfam" id="PF02080">
    <property type="entry name" value="TrkA_C"/>
    <property type="match status" value="2"/>
</dbReference>
<gene>
    <name evidence="9" type="ORF">METZ01_LOCUS38761</name>
</gene>
<dbReference type="PROSITE" id="PS51202">
    <property type="entry name" value="RCK_C"/>
    <property type="match status" value="2"/>
</dbReference>
<accession>A0A381R7R3</accession>
<name>A0A381R7R3_9ZZZZ</name>
<keyword evidence="5 7" id="KW-1133">Transmembrane helix</keyword>
<dbReference type="InterPro" id="IPR006037">
    <property type="entry name" value="RCK_C"/>
</dbReference>
<keyword evidence="2" id="KW-0813">Transport</keyword>
<dbReference type="Gene3D" id="3.30.70.1450">
    <property type="entry name" value="Regulator of K+ conductance, C-terminal domain"/>
    <property type="match status" value="2"/>
</dbReference>
<feature type="domain" description="RCK C-terminal" evidence="8">
    <location>
        <begin position="301"/>
        <end position="385"/>
    </location>
</feature>
<sequence>MTPDIAIALSILVIGFILFVTETFTLDVTALLLLSILFLLGYLSPIEAVSGFSNPAVITIGFLFVLSHALQKTGVLEYIVIRVNRLASRSQVLGTAVYLIAIGITSAFMNNTAIVAIFMPVTIRLAHTYQVSPSKMLIPLSYAAILGGTLTLVGTSTNLLVNSIYSANGNVEPLGMFEFAQYGVILMGLGLLYLLFFAPRLLPSRTVTSSLTKSYHLGGYLTEMKIVEGSPLLGKTCLERGINYNYDVMVLDILREKQLITQNIRRTPLKIGDILFVRGTLENFLRMKEIEKVALLTDEKLTQSELEQEDNVLVECLLTDQSELVGRSLMSSNFRQQFGAFILAIRREGDIFRKKIAHVILQAYDTLLVYGPIKKIEGLSEKADFIVLGEVEAELRKQRFWWVSIIVILGAIILATLGIMPIMKGAIIGVAFLLALKVITPQESYQSVHWQVIVLIAALIPVGLVIQNTGTAEWIGMIISDIARMSSPKWHAHILLALIYLITMILTEVSSNAATAIIMTPIAIAVSGQMGFDSRPFIFAVAFAASASFITPVGYQTNLMVYGPGGYKFSDFIRVGFPIAILFWISAIIFLPMIWPF</sequence>
<evidence type="ECO:0000259" key="8">
    <source>
        <dbReference type="PROSITE" id="PS51202"/>
    </source>
</evidence>
<evidence type="ECO:0000256" key="2">
    <source>
        <dbReference type="ARBA" id="ARBA00022448"/>
    </source>
</evidence>
<feature type="transmembrane region" description="Helical" evidence="7">
    <location>
        <begin position="96"/>
        <end position="119"/>
    </location>
</feature>
<keyword evidence="4" id="KW-0677">Repeat</keyword>
<feature type="transmembrane region" description="Helical" evidence="7">
    <location>
        <begin position="405"/>
        <end position="436"/>
    </location>
</feature>
<comment type="subcellular location">
    <subcellularLocation>
        <location evidence="1">Membrane</location>
        <topology evidence="1">Multi-pass membrane protein</topology>
    </subcellularLocation>
</comment>
<keyword evidence="3 7" id="KW-0812">Transmembrane</keyword>
<dbReference type="PROSITE" id="PS01271">
    <property type="entry name" value="NA_SULFATE"/>
    <property type="match status" value="1"/>
</dbReference>
<feature type="transmembrane region" description="Helical" evidence="7">
    <location>
        <begin position="575"/>
        <end position="595"/>
    </location>
</feature>
<dbReference type="EMBL" id="UINC01001657">
    <property type="protein sequence ID" value="SUZ85907.1"/>
    <property type="molecule type" value="Genomic_DNA"/>
</dbReference>
<evidence type="ECO:0000256" key="4">
    <source>
        <dbReference type="ARBA" id="ARBA00022737"/>
    </source>
</evidence>
<proteinExistence type="predicted"/>
<dbReference type="InterPro" id="IPR004680">
    <property type="entry name" value="Cit_transptr-like_dom"/>
</dbReference>